<protein>
    <recommendedName>
        <fullName evidence="5">DUF4878 domain-containing protein</fullName>
    </recommendedName>
</protein>
<accession>A0ABP8T418</accession>
<evidence type="ECO:0000256" key="2">
    <source>
        <dbReference type="SAM" id="SignalP"/>
    </source>
</evidence>
<evidence type="ECO:0008006" key="5">
    <source>
        <dbReference type="Google" id="ProtNLM"/>
    </source>
</evidence>
<dbReference type="EMBL" id="BAABGU010000077">
    <property type="protein sequence ID" value="GAA4581185.1"/>
    <property type="molecule type" value="Genomic_DNA"/>
</dbReference>
<feature type="compositionally biased region" description="Low complexity" evidence="1">
    <location>
        <begin position="44"/>
        <end position="71"/>
    </location>
</feature>
<keyword evidence="2" id="KW-0732">Signal</keyword>
<feature type="region of interest" description="Disordered" evidence="1">
    <location>
        <begin position="43"/>
        <end position="71"/>
    </location>
</feature>
<dbReference type="InterPro" id="IPR032710">
    <property type="entry name" value="NTF2-like_dom_sf"/>
</dbReference>
<organism evidence="3 4">
    <name type="scientific">Micromonospora coerulea</name>
    <dbReference type="NCBI Taxonomy" id="47856"/>
    <lineage>
        <taxon>Bacteria</taxon>
        <taxon>Bacillati</taxon>
        <taxon>Actinomycetota</taxon>
        <taxon>Actinomycetes</taxon>
        <taxon>Micromonosporales</taxon>
        <taxon>Micromonosporaceae</taxon>
        <taxon>Micromonospora</taxon>
    </lineage>
</organism>
<keyword evidence="4" id="KW-1185">Reference proteome</keyword>
<evidence type="ECO:0000256" key="1">
    <source>
        <dbReference type="SAM" id="MobiDB-lite"/>
    </source>
</evidence>
<feature type="signal peptide" evidence="2">
    <location>
        <begin position="1"/>
        <end position="36"/>
    </location>
</feature>
<gene>
    <name evidence="3" type="ORF">GCM10023176_61750</name>
</gene>
<reference evidence="4" key="1">
    <citation type="journal article" date="2019" name="Int. J. Syst. Evol. Microbiol.">
        <title>The Global Catalogue of Microorganisms (GCM) 10K type strain sequencing project: providing services to taxonomists for standard genome sequencing and annotation.</title>
        <authorList>
            <consortium name="The Broad Institute Genomics Platform"/>
            <consortium name="The Broad Institute Genome Sequencing Center for Infectious Disease"/>
            <person name="Wu L."/>
            <person name="Ma J."/>
        </authorList>
    </citation>
    <scope>NUCLEOTIDE SEQUENCE [LARGE SCALE GENOMIC DNA]</scope>
    <source>
        <strain evidence="4">JCM 3175</strain>
    </source>
</reference>
<evidence type="ECO:0000313" key="4">
    <source>
        <dbReference type="Proteomes" id="UP001500307"/>
    </source>
</evidence>
<comment type="caution">
    <text evidence="3">The sequence shown here is derived from an EMBL/GenBank/DDBJ whole genome shotgun (WGS) entry which is preliminary data.</text>
</comment>
<evidence type="ECO:0000313" key="3">
    <source>
        <dbReference type="EMBL" id="GAA4581185.1"/>
    </source>
</evidence>
<sequence>MSLWGIEACRGTSVRAMIRKAMIVMPLLALPLTACAGNADKPDTAASSTSAAPSATASSSAAARPTAQAPAGQEELRQAVVAYSDAFLDAKPTVAYDLFSARCKDRITLSEFTGMLTAAKQMYGKAIPLKTFDAEVSGDLARVTYTYDVPALNQTKEPWVREDGKWKQDDC</sequence>
<feature type="chain" id="PRO_5047123171" description="DUF4878 domain-containing protein" evidence="2">
    <location>
        <begin position="37"/>
        <end position="171"/>
    </location>
</feature>
<dbReference type="SUPFAM" id="SSF54427">
    <property type="entry name" value="NTF2-like"/>
    <property type="match status" value="1"/>
</dbReference>
<name>A0ABP8T418_9ACTN</name>
<proteinExistence type="predicted"/>
<dbReference type="Proteomes" id="UP001500307">
    <property type="component" value="Unassembled WGS sequence"/>
</dbReference>